<sequence length="108" mass="12366">MKKRLRKKKHLGEFAVFGYSLVIHTKNDSDEPFLDSLISKVEFLRLQFGDSMSGHTIRGVIESSHTNSQVTELQLASLKSFLTSSLEVNSVYFSEPWDIYYGHEPLIN</sequence>
<dbReference type="EMBL" id="JBHUJB010000030">
    <property type="protein sequence ID" value="MFD2158616.1"/>
    <property type="molecule type" value="Genomic_DNA"/>
</dbReference>
<dbReference type="Pfam" id="PF04320">
    <property type="entry name" value="YggL_50S_bp"/>
    <property type="match status" value="1"/>
</dbReference>
<gene>
    <name evidence="1" type="ORF">ACFSW8_06880</name>
</gene>
<comment type="caution">
    <text evidence="1">The sequence shown here is derived from an EMBL/GenBank/DDBJ whole genome shotgun (WGS) entry which is preliminary data.</text>
</comment>
<dbReference type="RefSeq" id="WP_377090617.1">
    <property type="nucleotide sequence ID" value="NZ_JBHSJL010000014.1"/>
</dbReference>
<evidence type="ECO:0000313" key="2">
    <source>
        <dbReference type="Proteomes" id="UP001597389"/>
    </source>
</evidence>
<reference evidence="2" key="1">
    <citation type="journal article" date="2019" name="Int. J. Syst. Evol. Microbiol.">
        <title>The Global Catalogue of Microorganisms (GCM) 10K type strain sequencing project: providing services to taxonomists for standard genome sequencing and annotation.</title>
        <authorList>
            <consortium name="The Broad Institute Genomics Platform"/>
            <consortium name="The Broad Institute Genome Sequencing Center for Infectious Disease"/>
            <person name="Wu L."/>
            <person name="Ma J."/>
        </authorList>
    </citation>
    <scope>NUCLEOTIDE SEQUENCE [LARGE SCALE GENOMIC DNA]</scope>
    <source>
        <strain evidence="2">CCUG 57942</strain>
    </source>
</reference>
<evidence type="ECO:0000313" key="1">
    <source>
        <dbReference type="EMBL" id="MFD2158616.1"/>
    </source>
</evidence>
<organism evidence="1 2">
    <name type="scientific">Rubritalea tangerina</name>
    <dbReference type="NCBI Taxonomy" id="430798"/>
    <lineage>
        <taxon>Bacteria</taxon>
        <taxon>Pseudomonadati</taxon>
        <taxon>Verrucomicrobiota</taxon>
        <taxon>Verrucomicrobiia</taxon>
        <taxon>Verrucomicrobiales</taxon>
        <taxon>Rubritaleaceae</taxon>
        <taxon>Rubritalea</taxon>
    </lineage>
</organism>
<proteinExistence type="predicted"/>
<protein>
    <submittedName>
        <fullName evidence="1">50S ribosome-binding protein YggL</fullName>
    </submittedName>
</protein>
<name>A0ABW4Z9W5_9BACT</name>
<dbReference type="InterPro" id="IPR007416">
    <property type="entry name" value="YggL_50S_bp"/>
</dbReference>
<keyword evidence="2" id="KW-1185">Reference proteome</keyword>
<dbReference type="Proteomes" id="UP001597389">
    <property type="component" value="Unassembled WGS sequence"/>
</dbReference>
<accession>A0ABW4Z9W5</accession>